<feature type="transmembrane region" description="Helical" evidence="1">
    <location>
        <begin position="12"/>
        <end position="31"/>
    </location>
</feature>
<comment type="caution">
    <text evidence="2">The sequence shown here is derived from an EMBL/GenBank/DDBJ whole genome shotgun (WGS) entry which is preliminary data.</text>
</comment>
<keyword evidence="1" id="KW-0812">Transmembrane</keyword>
<dbReference type="RefSeq" id="WP_272436789.1">
    <property type="nucleotide sequence ID" value="NZ_JAMQKB010000009.1"/>
</dbReference>
<dbReference type="Proteomes" id="UP001145050">
    <property type="component" value="Unassembled WGS sequence"/>
</dbReference>
<gene>
    <name evidence="2" type="ORF">NC797_10755</name>
</gene>
<reference evidence="2" key="1">
    <citation type="submission" date="2022-06" db="EMBL/GenBank/DDBJ databases">
        <title>Aquibacillus sp. a new bacterium isolated from soil saline samples.</title>
        <authorList>
            <person name="Galisteo C."/>
            <person name="De La Haba R."/>
            <person name="Sanchez-Porro C."/>
            <person name="Ventosa A."/>
        </authorList>
    </citation>
    <scope>NUCLEOTIDE SEQUENCE</scope>
    <source>
        <strain evidence="2">3ASR75-11</strain>
    </source>
</reference>
<dbReference type="EMBL" id="JAMQKB010000009">
    <property type="protein sequence ID" value="MDC3424984.1"/>
    <property type="molecule type" value="Genomic_DNA"/>
</dbReference>
<keyword evidence="3" id="KW-1185">Reference proteome</keyword>
<keyword evidence="1" id="KW-1133">Transmembrane helix</keyword>
<keyword evidence="1" id="KW-0472">Membrane</keyword>
<accession>A0A9X3WX91</accession>
<protein>
    <submittedName>
        <fullName evidence="2">Type II secretion system GspH family protein</fullName>
    </submittedName>
</protein>
<evidence type="ECO:0000313" key="3">
    <source>
        <dbReference type="Proteomes" id="UP001145050"/>
    </source>
</evidence>
<evidence type="ECO:0000313" key="2">
    <source>
        <dbReference type="EMBL" id="MDC3424984.1"/>
    </source>
</evidence>
<evidence type="ECO:0000256" key="1">
    <source>
        <dbReference type="SAM" id="Phobius"/>
    </source>
</evidence>
<name>A0A9X3WX91_9BACI</name>
<organism evidence="2 3">
    <name type="scientific">Terrihalobacillus insolitus</name>
    <dbReference type="NCBI Taxonomy" id="2950438"/>
    <lineage>
        <taxon>Bacteria</taxon>
        <taxon>Bacillati</taxon>
        <taxon>Bacillota</taxon>
        <taxon>Bacilli</taxon>
        <taxon>Bacillales</taxon>
        <taxon>Bacillaceae</taxon>
        <taxon>Terrihalobacillus</taxon>
    </lineage>
</organism>
<dbReference type="AlphaFoldDB" id="A0A9X3WX91"/>
<sequence length="110" mass="12871">MLNNKGFSYAEVIVSFAIWVTIMMTFIPIASQLKLEQQMFREQRFIQSTLHDAMQQMLLDRSEPFPLTYTETILKKNVSFTFNIEKSLIKGCATWENAKKKEKSFCLNGY</sequence>
<proteinExistence type="predicted"/>